<dbReference type="EMBL" id="MFZG01000019">
    <property type="protein sequence ID" value="OGK16702.1"/>
    <property type="molecule type" value="Genomic_DNA"/>
</dbReference>
<dbReference type="InterPro" id="IPR022837">
    <property type="entry name" value="MsrQ-like"/>
</dbReference>
<keyword evidence="4 7" id="KW-1133">Transmembrane helix</keyword>
<feature type="transmembrane region" description="Helical" evidence="7">
    <location>
        <begin position="97"/>
        <end position="115"/>
    </location>
</feature>
<comment type="subcellular location">
    <subcellularLocation>
        <location evidence="1">Membrane</location>
        <topology evidence="1">Multi-pass membrane protein</topology>
    </subcellularLocation>
</comment>
<keyword evidence="5" id="KW-0408">Iron</keyword>
<dbReference type="PANTHER" id="PTHR36964">
    <property type="entry name" value="PROTEIN-METHIONINE-SULFOXIDE REDUCTASE HEME-BINDING SUBUNIT MSRQ"/>
    <property type="match status" value="1"/>
</dbReference>
<dbReference type="GO" id="GO:0016679">
    <property type="term" value="F:oxidoreductase activity, acting on diphenols and related substances as donors"/>
    <property type="evidence" value="ECO:0007669"/>
    <property type="project" value="TreeGrafter"/>
</dbReference>
<evidence type="ECO:0000313" key="10">
    <source>
        <dbReference type="Proteomes" id="UP000177208"/>
    </source>
</evidence>
<feature type="domain" description="Ferric oxidoreductase" evidence="8">
    <location>
        <begin position="61"/>
        <end position="175"/>
    </location>
</feature>
<accession>A0A1F7GDL6</accession>
<dbReference type="GO" id="GO:0010181">
    <property type="term" value="F:FMN binding"/>
    <property type="evidence" value="ECO:0007669"/>
    <property type="project" value="TreeGrafter"/>
</dbReference>
<name>A0A1F7GDL6_9BACT</name>
<feature type="transmembrane region" description="Helical" evidence="7">
    <location>
        <begin position="56"/>
        <end position="77"/>
    </location>
</feature>
<evidence type="ECO:0000256" key="6">
    <source>
        <dbReference type="ARBA" id="ARBA00023136"/>
    </source>
</evidence>
<dbReference type="AlphaFoldDB" id="A0A1F7GDL6"/>
<keyword evidence="6 7" id="KW-0472">Membrane</keyword>
<feature type="transmembrane region" description="Helical" evidence="7">
    <location>
        <begin position="188"/>
        <end position="208"/>
    </location>
</feature>
<feature type="transmembrane region" description="Helical" evidence="7">
    <location>
        <begin position="135"/>
        <end position="153"/>
    </location>
</feature>
<comment type="caution">
    <text evidence="9">The sequence shown here is derived from an EMBL/GenBank/DDBJ whole genome shotgun (WGS) entry which is preliminary data.</text>
</comment>
<evidence type="ECO:0000256" key="4">
    <source>
        <dbReference type="ARBA" id="ARBA00022989"/>
    </source>
</evidence>
<gene>
    <name evidence="9" type="ORF">A2774_00175</name>
</gene>
<sequence length="220" mass="25744">MFSETLQEKLLQASIRQRKIIFGFFIVLYTLITITLAISTYQYFHTDDTDILFYDLGVWYGRLGLFMLTLTVLPGIFGRLKIKIPISYFITRFRRQFGILVFALAFGHAFIVYFLPQIAYNPKLFKIPSGLFRQFGFFAILLLLPLFLTSNNWSQRVLKNWWKRLHGVIYVILWLVFGHVALQRLSFWSVWIGLIALLEVISLAVDFLKNKSSKLNRPAS</sequence>
<feature type="transmembrane region" description="Helical" evidence="7">
    <location>
        <begin position="165"/>
        <end position="182"/>
    </location>
</feature>
<dbReference type="Proteomes" id="UP000177208">
    <property type="component" value="Unassembled WGS sequence"/>
</dbReference>
<evidence type="ECO:0000256" key="5">
    <source>
        <dbReference type="ARBA" id="ARBA00023004"/>
    </source>
</evidence>
<organism evidence="9 10">
    <name type="scientific">Candidatus Roizmanbacteria bacterium RIFCSPHIGHO2_01_FULL_39_12c</name>
    <dbReference type="NCBI Taxonomy" id="1802031"/>
    <lineage>
        <taxon>Bacteria</taxon>
        <taxon>Candidatus Roizmaniibacteriota</taxon>
    </lineage>
</organism>
<feature type="transmembrane region" description="Helical" evidence="7">
    <location>
        <begin position="20"/>
        <end position="44"/>
    </location>
</feature>
<dbReference type="Pfam" id="PF01794">
    <property type="entry name" value="Ferric_reduct"/>
    <property type="match status" value="1"/>
</dbReference>
<evidence type="ECO:0000256" key="7">
    <source>
        <dbReference type="SAM" id="Phobius"/>
    </source>
</evidence>
<evidence type="ECO:0000256" key="3">
    <source>
        <dbReference type="ARBA" id="ARBA00022692"/>
    </source>
</evidence>
<evidence type="ECO:0000259" key="8">
    <source>
        <dbReference type="Pfam" id="PF01794"/>
    </source>
</evidence>
<evidence type="ECO:0000313" key="9">
    <source>
        <dbReference type="EMBL" id="OGK16702.1"/>
    </source>
</evidence>
<dbReference type="PANTHER" id="PTHR36964:SF1">
    <property type="entry name" value="PROTEIN-METHIONINE-SULFOXIDE REDUCTASE HEME-BINDING SUBUNIT MSRQ"/>
    <property type="match status" value="1"/>
</dbReference>
<keyword evidence="3 7" id="KW-0812">Transmembrane</keyword>
<proteinExistence type="predicted"/>
<evidence type="ECO:0000256" key="2">
    <source>
        <dbReference type="ARBA" id="ARBA00022448"/>
    </source>
</evidence>
<keyword evidence="2" id="KW-0813">Transport</keyword>
<reference evidence="9 10" key="1">
    <citation type="journal article" date="2016" name="Nat. Commun.">
        <title>Thousands of microbial genomes shed light on interconnected biogeochemical processes in an aquifer system.</title>
        <authorList>
            <person name="Anantharaman K."/>
            <person name="Brown C.T."/>
            <person name="Hug L.A."/>
            <person name="Sharon I."/>
            <person name="Castelle C.J."/>
            <person name="Probst A.J."/>
            <person name="Thomas B.C."/>
            <person name="Singh A."/>
            <person name="Wilkins M.J."/>
            <person name="Karaoz U."/>
            <person name="Brodie E.L."/>
            <person name="Williams K.H."/>
            <person name="Hubbard S.S."/>
            <person name="Banfield J.F."/>
        </authorList>
    </citation>
    <scope>NUCLEOTIDE SEQUENCE [LARGE SCALE GENOMIC DNA]</scope>
</reference>
<protein>
    <recommendedName>
        <fullName evidence="8">Ferric oxidoreductase domain-containing protein</fullName>
    </recommendedName>
</protein>
<dbReference type="InterPro" id="IPR013130">
    <property type="entry name" value="Fe3_Rdtase_TM_dom"/>
</dbReference>
<dbReference type="GO" id="GO:0005886">
    <property type="term" value="C:plasma membrane"/>
    <property type="evidence" value="ECO:0007669"/>
    <property type="project" value="TreeGrafter"/>
</dbReference>
<dbReference type="GO" id="GO:0020037">
    <property type="term" value="F:heme binding"/>
    <property type="evidence" value="ECO:0007669"/>
    <property type="project" value="TreeGrafter"/>
</dbReference>
<evidence type="ECO:0000256" key="1">
    <source>
        <dbReference type="ARBA" id="ARBA00004141"/>
    </source>
</evidence>